<sequence length="132" mass="15615">MPKRRHNKTNFTSPLLFIENKHFEVLFALINITDEALLTNHIFHQALVYHQATLDADSRSHVSFCILRSFISPLFLSYLHDIYQFETPLSTVQSGYITRCSCQSLGDGIFRWYETCNRNYYAFRRLAPYFHL</sequence>
<proteinExistence type="predicted"/>
<dbReference type="EMBL" id="BLAL01000297">
    <property type="protein sequence ID" value="GET01201.1"/>
    <property type="molecule type" value="Genomic_DNA"/>
</dbReference>
<name>A0A8H3MAR2_9GLOM</name>
<accession>A0A8H3MAR2</accession>
<organism evidence="1 2">
    <name type="scientific">Rhizophagus clarus</name>
    <dbReference type="NCBI Taxonomy" id="94130"/>
    <lineage>
        <taxon>Eukaryota</taxon>
        <taxon>Fungi</taxon>
        <taxon>Fungi incertae sedis</taxon>
        <taxon>Mucoromycota</taxon>
        <taxon>Glomeromycotina</taxon>
        <taxon>Glomeromycetes</taxon>
        <taxon>Glomerales</taxon>
        <taxon>Glomeraceae</taxon>
        <taxon>Rhizophagus</taxon>
    </lineage>
</organism>
<evidence type="ECO:0000313" key="2">
    <source>
        <dbReference type="Proteomes" id="UP000615446"/>
    </source>
</evidence>
<dbReference type="Proteomes" id="UP000615446">
    <property type="component" value="Unassembled WGS sequence"/>
</dbReference>
<evidence type="ECO:0000313" key="1">
    <source>
        <dbReference type="EMBL" id="GET01201.1"/>
    </source>
</evidence>
<gene>
    <name evidence="1" type="ORF">RCL2_002762200</name>
</gene>
<comment type="caution">
    <text evidence="1">The sequence shown here is derived from an EMBL/GenBank/DDBJ whole genome shotgun (WGS) entry which is preliminary data.</text>
</comment>
<reference evidence="1" key="1">
    <citation type="submission" date="2019-10" db="EMBL/GenBank/DDBJ databases">
        <title>Conservation and host-specific expression of non-tandemly repeated heterogenous ribosome RNA gene in arbuscular mycorrhizal fungi.</title>
        <authorList>
            <person name="Maeda T."/>
            <person name="Kobayashi Y."/>
            <person name="Nakagawa T."/>
            <person name="Ezawa T."/>
            <person name="Yamaguchi K."/>
            <person name="Bino T."/>
            <person name="Nishimoto Y."/>
            <person name="Shigenobu S."/>
            <person name="Kawaguchi M."/>
        </authorList>
    </citation>
    <scope>NUCLEOTIDE SEQUENCE</scope>
    <source>
        <strain evidence="1">HR1</strain>
    </source>
</reference>
<dbReference type="AlphaFoldDB" id="A0A8H3MAR2"/>
<protein>
    <submittedName>
        <fullName evidence="1">Uncharacterized protein</fullName>
    </submittedName>
</protein>